<reference evidence="2 3" key="1">
    <citation type="journal article" date="2013" name="PLoS ONE">
        <title>Lactobacillus paracasei comparative genomics: towards species pan-genome definition and exploitation of diversity.</title>
        <authorList>
            <person name="Smokvina T."/>
            <person name="Wels M."/>
            <person name="Polka J."/>
            <person name="Chervaux C."/>
            <person name="Brisse S."/>
            <person name="Boekhorst J."/>
            <person name="van Hylckama Vlieg J.E."/>
            <person name="Siezen R.J."/>
        </authorList>
    </citation>
    <scope>NUCLEOTIDE SEQUENCE [LARGE SCALE GENOMIC DNA]</scope>
    <source>
        <strain evidence="2 3">Lpp122</strain>
    </source>
</reference>
<dbReference type="EMBL" id="ANKW01000052">
    <property type="protein sequence ID" value="EPC17345.1"/>
    <property type="molecule type" value="Genomic_DNA"/>
</dbReference>
<sequence>MMQDPNIGSYFREIRKRRNLRIEEIRGNLHQSTISHFERDHDDITLRNLLQILEPTFTTPEEFCLLVDDQDSSINSILKKISEHYDKLDIDGLKHFLAVFKRSNAMTLPVRLIILIVQSCLNELSGENLLLSNEDCDYVQDYPLQSGKWFSFEYIVFGNLAQSLPASVNLRLWKKMLTSFDEFHLPTYDDLLVNILYNVSASFLSQNDLASATYLTESLDLSKLDHYVLYVRHHVVFLKLLLKYRQDPKDLQNIDRFRTFLLGTQMVDETLFDKNIDALKALDVDIDVILSPESGV</sequence>
<dbReference type="AlphaFoldDB" id="A0A8E0M2I3"/>
<dbReference type="InterPro" id="IPR010057">
    <property type="entry name" value="Transcription_activator_Rgg_C"/>
</dbReference>
<dbReference type="GO" id="GO:0003677">
    <property type="term" value="F:DNA binding"/>
    <property type="evidence" value="ECO:0007669"/>
    <property type="project" value="InterPro"/>
</dbReference>
<dbReference type="PANTHER" id="PTHR37038:SF12">
    <property type="entry name" value="TRANSCRIPTIONAL REGULATOR"/>
    <property type="match status" value="1"/>
</dbReference>
<dbReference type="CDD" id="cd00093">
    <property type="entry name" value="HTH_XRE"/>
    <property type="match status" value="1"/>
</dbReference>
<dbReference type="InterPro" id="IPR010982">
    <property type="entry name" value="Lambda_DNA-bd_dom_sf"/>
</dbReference>
<dbReference type="PANTHER" id="PTHR37038">
    <property type="entry name" value="TRANSCRIPTIONAL REGULATOR-RELATED"/>
    <property type="match status" value="1"/>
</dbReference>
<comment type="caution">
    <text evidence="2">The sequence shown here is derived from an EMBL/GenBank/DDBJ whole genome shotgun (WGS) entry which is preliminary data.</text>
</comment>
<evidence type="ECO:0000313" key="3">
    <source>
        <dbReference type="Proteomes" id="UP000014281"/>
    </source>
</evidence>
<dbReference type="PROSITE" id="PS50943">
    <property type="entry name" value="HTH_CROC1"/>
    <property type="match status" value="1"/>
</dbReference>
<dbReference type="Proteomes" id="UP000014281">
    <property type="component" value="Unassembled WGS sequence"/>
</dbReference>
<dbReference type="Pfam" id="PF01381">
    <property type="entry name" value="HTH_3"/>
    <property type="match status" value="1"/>
</dbReference>
<gene>
    <name evidence="2" type="ORF">Lpp122_2215</name>
</gene>
<accession>A0A8E0M2I3</accession>
<evidence type="ECO:0000259" key="1">
    <source>
        <dbReference type="PROSITE" id="PS50943"/>
    </source>
</evidence>
<dbReference type="SUPFAM" id="SSF47413">
    <property type="entry name" value="lambda repressor-like DNA-binding domains"/>
    <property type="match status" value="1"/>
</dbReference>
<dbReference type="NCBIfam" id="TIGR01716">
    <property type="entry name" value="RGG_Cterm"/>
    <property type="match status" value="1"/>
</dbReference>
<organism evidence="2 3">
    <name type="scientific">Lacticaseibacillus paracasei subsp. paracasei Lpp122</name>
    <dbReference type="NCBI Taxonomy" id="1256218"/>
    <lineage>
        <taxon>Bacteria</taxon>
        <taxon>Bacillati</taxon>
        <taxon>Bacillota</taxon>
        <taxon>Bacilli</taxon>
        <taxon>Lactobacillales</taxon>
        <taxon>Lactobacillaceae</taxon>
        <taxon>Lacticaseibacillus</taxon>
    </lineage>
</organism>
<dbReference type="Pfam" id="PF21259">
    <property type="entry name" value="Rgg_C"/>
    <property type="match status" value="1"/>
</dbReference>
<name>A0A8E0M2I3_LACPA</name>
<feature type="domain" description="HTH cro/C1-type" evidence="1">
    <location>
        <begin position="11"/>
        <end position="63"/>
    </location>
</feature>
<dbReference type="Gene3D" id="1.25.40.400">
    <property type="match status" value="1"/>
</dbReference>
<evidence type="ECO:0000313" key="2">
    <source>
        <dbReference type="EMBL" id="EPC17345.1"/>
    </source>
</evidence>
<dbReference type="InterPro" id="IPR001387">
    <property type="entry name" value="Cro/C1-type_HTH"/>
</dbReference>
<dbReference type="InterPro" id="IPR053163">
    <property type="entry name" value="HTH-type_regulator_Rgg"/>
</dbReference>
<protein>
    <submittedName>
        <fullName evidence="2">Transcriptional regulator, Xre family</fullName>
    </submittedName>
</protein>
<proteinExistence type="predicted"/>